<evidence type="ECO:0000313" key="3">
    <source>
        <dbReference type="Proteomes" id="UP000225889"/>
    </source>
</evidence>
<organism evidence="2 3">
    <name type="scientific">Pseudobutyrivibrio ruminis</name>
    <dbReference type="NCBI Taxonomy" id="46206"/>
    <lineage>
        <taxon>Bacteria</taxon>
        <taxon>Bacillati</taxon>
        <taxon>Bacillota</taxon>
        <taxon>Clostridia</taxon>
        <taxon>Lachnospirales</taxon>
        <taxon>Lachnospiraceae</taxon>
        <taxon>Pseudobutyrivibrio</taxon>
    </lineage>
</organism>
<gene>
    <name evidence="2" type="ORF">CSX01_03630</name>
</gene>
<name>A0A2G3DXI7_9FIRM</name>
<evidence type="ECO:0000256" key="1">
    <source>
        <dbReference type="SAM" id="Coils"/>
    </source>
</evidence>
<comment type="caution">
    <text evidence="2">The sequence shown here is derived from an EMBL/GenBank/DDBJ whole genome shotgun (WGS) entry which is preliminary data.</text>
</comment>
<reference evidence="2 3" key="1">
    <citation type="submission" date="2017-10" db="EMBL/GenBank/DDBJ databases">
        <title>Resolving the taxonomy of Roseburia spp., Eubacterium rectale and Agathobacter spp. through phylogenomic analysis.</title>
        <authorList>
            <person name="Sheridan P.O."/>
            <person name="Walker A.W."/>
            <person name="Duncan S.H."/>
            <person name="Scott K.P."/>
            <person name="Toole P.W.O."/>
            <person name="Luis P."/>
            <person name="Flint H.J."/>
        </authorList>
    </citation>
    <scope>NUCLEOTIDE SEQUENCE [LARGE SCALE GENOMIC DNA]</scope>
    <source>
        <strain evidence="2 3">JK626</strain>
    </source>
</reference>
<reference evidence="2 3" key="2">
    <citation type="submission" date="2017-10" db="EMBL/GenBank/DDBJ databases">
        <authorList>
            <person name="Banno H."/>
            <person name="Chua N.-H."/>
        </authorList>
    </citation>
    <scope>NUCLEOTIDE SEQUENCE [LARGE SCALE GENOMIC DNA]</scope>
    <source>
        <strain evidence="2 3">JK626</strain>
    </source>
</reference>
<dbReference type="SUPFAM" id="SSF46579">
    <property type="entry name" value="Prefoldin"/>
    <property type="match status" value="1"/>
</dbReference>
<dbReference type="AlphaFoldDB" id="A0A2G3DXI7"/>
<dbReference type="EMBL" id="PDYF01000008">
    <property type="protein sequence ID" value="PHU35704.1"/>
    <property type="molecule type" value="Genomic_DNA"/>
</dbReference>
<evidence type="ECO:0000313" key="2">
    <source>
        <dbReference type="EMBL" id="PHU35704.1"/>
    </source>
</evidence>
<protein>
    <recommendedName>
        <fullName evidence="4">DUF5082 domain-containing protein</fullName>
    </recommendedName>
</protein>
<evidence type="ECO:0008006" key="4">
    <source>
        <dbReference type="Google" id="ProtNLM"/>
    </source>
</evidence>
<feature type="coiled-coil region" evidence="1">
    <location>
        <begin position="89"/>
        <end position="133"/>
    </location>
</feature>
<feature type="coiled-coil region" evidence="1">
    <location>
        <begin position="3"/>
        <end position="30"/>
    </location>
</feature>
<sequence length="141" mass="16193">MGIGELRARIDSNNAEIEEIKKDITAMETAIKVVSRYAVEFQNQKKTAEEYDISYKDKWKEDLCVDAKDYQAKVVEGIDGAITSCGTAVSDINTCIENARKRIKELQDDNAWCEAEIKRIEEEERRAAEDRKNHPERYQCG</sequence>
<dbReference type="Proteomes" id="UP000225889">
    <property type="component" value="Unassembled WGS sequence"/>
</dbReference>
<keyword evidence="1" id="KW-0175">Coiled coil</keyword>
<accession>A0A2G3DXI7</accession>
<proteinExistence type="predicted"/>
<dbReference type="RefSeq" id="WP_099391475.1">
    <property type="nucleotide sequence ID" value="NZ_PDYF01000008.1"/>
</dbReference>
<dbReference type="Gene3D" id="1.20.5.340">
    <property type="match status" value="1"/>
</dbReference>